<evidence type="ECO:0000256" key="4">
    <source>
        <dbReference type="ARBA" id="ARBA00023211"/>
    </source>
</evidence>
<dbReference type="KEGG" id="boz:DBV39_08605"/>
<dbReference type="Gene3D" id="3.90.230.10">
    <property type="entry name" value="Creatinase/methionine aminopeptidase superfamily"/>
    <property type="match status" value="1"/>
</dbReference>
<dbReference type="FunFam" id="3.90.230.10:FF:000007">
    <property type="entry name" value="Xaa-Pro aminopeptidase P"/>
    <property type="match status" value="1"/>
</dbReference>
<keyword evidence="9" id="KW-1185">Reference proteome</keyword>
<dbReference type="InterPro" id="IPR033740">
    <property type="entry name" value="Pept_M24B"/>
</dbReference>
<dbReference type="OrthoDB" id="9806388at2"/>
<dbReference type="InterPro" id="IPR032416">
    <property type="entry name" value="Peptidase_M24_C"/>
</dbReference>
<dbReference type="InterPro" id="IPR000587">
    <property type="entry name" value="Creatinase_N"/>
</dbReference>
<dbReference type="Pfam" id="PF01321">
    <property type="entry name" value="Creatinase_N"/>
    <property type="match status" value="1"/>
</dbReference>
<keyword evidence="4" id="KW-0464">Manganese</keyword>
<dbReference type="InterPro" id="IPR050422">
    <property type="entry name" value="X-Pro_aminopeptidase_P"/>
</dbReference>
<evidence type="ECO:0000259" key="6">
    <source>
        <dbReference type="Pfam" id="PF01321"/>
    </source>
</evidence>
<dbReference type="GO" id="GO:0005737">
    <property type="term" value="C:cytoplasm"/>
    <property type="evidence" value="ECO:0007669"/>
    <property type="project" value="UniProtKB-ARBA"/>
</dbReference>
<evidence type="ECO:0000259" key="7">
    <source>
        <dbReference type="Pfam" id="PF16188"/>
    </source>
</evidence>
<dbReference type="PANTHER" id="PTHR43763:SF6">
    <property type="entry name" value="XAA-PRO AMINOPEPTIDASE 1"/>
    <property type="match status" value="1"/>
</dbReference>
<gene>
    <name evidence="8" type="ORF">DBV39_08605</name>
</gene>
<evidence type="ECO:0000256" key="1">
    <source>
        <dbReference type="ARBA" id="ARBA00008766"/>
    </source>
</evidence>
<dbReference type="Pfam" id="PF00557">
    <property type="entry name" value="Peptidase_M24"/>
    <property type="match status" value="1"/>
</dbReference>
<dbReference type="InterPro" id="IPR000994">
    <property type="entry name" value="Pept_M24"/>
</dbReference>
<sequence length="606" mass="67668">MNRQDSISENAFEARLQALRHSMASHDVDACLIASADPHLSEYLPDHWKIRQWLTGFTGSVGTVIVTAEQAGLWVDSRYWVQAERELEGSGFTIERIQSALDTSYLQWLDRYLSRPGVIAVDGRTLSVSAFESLRVAIDDSVTIRLDLDLPGQVWQERPGLPVEPVTSLTPEVAGRERGEKLQAVRARMRALSASHHLVSTLDDIAWILNLRGSDVQFNPVFLAHLLITSDHVELYVDERKISEVLRAELLHEGIRVKAYELIQQDVDRLNRADRLLFDPRKTVCALLGTTSAQHVRATNPSTLLKAQKTPAELHNWREIMRRDGAALCEFFAWLEAAISRRGEQRLDELMIDEVLTDFRAAQSGFVSRSFSTIAAFQANGAMPHYRATTARHAVIEGDGLLLIDSGGQYQGGTTDITRMVPIGELPKLAAEDCTAVLRAMIAMSRARFPQGLAAPLLDAVARAPLWERLTDYGHGTGHGVGYFLNVHEGPQVLSYKAPIHADMALLPGMVTSNEPGLYRPGQWGVRIENLVCCQIAGESDFGQFLEFETLTLCPIDTRCILPAMLRDDEIQWLNDYHRCVREALEPRVKGAALQWLLDRTEPLSL</sequence>
<feature type="domain" description="Creatinase N-terminal" evidence="6">
    <location>
        <begin position="15"/>
        <end position="140"/>
    </location>
</feature>
<dbReference type="Pfam" id="PF16188">
    <property type="entry name" value="Peptidase_M24_C"/>
    <property type="match status" value="1"/>
</dbReference>
<dbReference type="RefSeq" id="WP_108621185.1">
    <property type="nucleotide sequence ID" value="NZ_CP028901.1"/>
</dbReference>
<keyword evidence="3" id="KW-0378">Hydrolase</keyword>
<dbReference type="GO" id="GO:0070006">
    <property type="term" value="F:metalloaminopeptidase activity"/>
    <property type="evidence" value="ECO:0007669"/>
    <property type="project" value="InterPro"/>
</dbReference>
<keyword evidence="8" id="KW-0031">Aminopeptidase</keyword>
<comment type="similarity">
    <text evidence="1">Belongs to the peptidase M24B family.</text>
</comment>
<accession>A0A2R4XIW8</accession>
<dbReference type="SUPFAM" id="SSF53092">
    <property type="entry name" value="Creatinase/prolidase N-terminal domain"/>
    <property type="match status" value="1"/>
</dbReference>
<feature type="domain" description="Peptidase M24 C-terminal" evidence="7">
    <location>
        <begin position="544"/>
        <end position="604"/>
    </location>
</feature>
<reference evidence="8 9" key="1">
    <citation type="submission" date="2018-04" db="EMBL/GenBank/DDBJ databases">
        <title>Bordetella sp. HZ20 isolated from seawater.</title>
        <authorList>
            <person name="Sun C."/>
        </authorList>
    </citation>
    <scope>NUCLEOTIDE SEQUENCE [LARGE SCALE GENOMIC DNA]</scope>
    <source>
        <strain evidence="8 9">HZ20</strain>
    </source>
</reference>
<dbReference type="InterPro" id="IPR036005">
    <property type="entry name" value="Creatinase/aminopeptidase-like"/>
</dbReference>
<dbReference type="Proteomes" id="UP000244571">
    <property type="component" value="Chromosome"/>
</dbReference>
<proteinExistence type="inferred from homology"/>
<dbReference type="SUPFAM" id="SSF55920">
    <property type="entry name" value="Creatinase/aminopeptidase"/>
    <property type="match status" value="1"/>
</dbReference>
<dbReference type="PANTHER" id="PTHR43763">
    <property type="entry name" value="XAA-PRO AMINOPEPTIDASE 1"/>
    <property type="match status" value="1"/>
</dbReference>
<protein>
    <submittedName>
        <fullName evidence="8">Xaa-Pro aminopeptidase</fullName>
    </submittedName>
</protein>
<dbReference type="AlphaFoldDB" id="A0A2R4XIW8"/>
<dbReference type="CDD" id="cd01085">
    <property type="entry name" value="APP"/>
    <property type="match status" value="1"/>
</dbReference>
<evidence type="ECO:0000256" key="2">
    <source>
        <dbReference type="ARBA" id="ARBA00022723"/>
    </source>
</evidence>
<evidence type="ECO:0000259" key="5">
    <source>
        <dbReference type="Pfam" id="PF00557"/>
    </source>
</evidence>
<dbReference type="Pfam" id="PF16189">
    <property type="entry name" value="Creatinase_N_2"/>
    <property type="match status" value="1"/>
</dbReference>
<dbReference type="Gene3D" id="3.40.350.10">
    <property type="entry name" value="Creatinase/prolidase N-terminal domain"/>
    <property type="match status" value="2"/>
</dbReference>
<dbReference type="EMBL" id="CP028901">
    <property type="protein sequence ID" value="AWB33756.1"/>
    <property type="molecule type" value="Genomic_DNA"/>
</dbReference>
<evidence type="ECO:0000256" key="3">
    <source>
        <dbReference type="ARBA" id="ARBA00022801"/>
    </source>
</evidence>
<keyword evidence="8" id="KW-0645">Protease</keyword>
<dbReference type="GO" id="GO:0046872">
    <property type="term" value="F:metal ion binding"/>
    <property type="evidence" value="ECO:0007669"/>
    <property type="project" value="UniProtKB-KW"/>
</dbReference>
<organism evidence="8 9">
    <name type="scientific">Orrella marina</name>
    <dbReference type="NCBI Taxonomy" id="2163011"/>
    <lineage>
        <taxon>Bacteria</taxon>
        <taxon>Pseudomonadati</taxon>
        <taxon>Pseudomonadota</taxon>
        <taxon>Betaproteobacteria</taxon>
        <taxon>Burkholderiales</taxon>
        <taxon>Alcaligenaceae</taxon>
        <taxon>Orrella</taxon>
    </lineage>
</organism>
<evidence type="ECO:0000313" key="9">
    <source>
        <dbReference type="Proteomes" id="UP000244571"/>
    </source>
</evidence>
<name>A0A2R4XIW8_9BURK</name>
<feature type="domain" description="Peptidase M24" evidence="5">
    <location>
        <begin position="318"/>
        <end position="533"/>
    </location>
</feature>
<evidence type="ECO:0000313" key="8">
    <source>
        <dbReference type="EMBL" id="AWB33756.1"/>
    </source>
</evidence>
<keyword evidence="2" id="KW-0479">Metal-binding</keyword>
<dbReference type="InterPro" id="IPR029149">
    <property type="entry name" value="Creatin/AminoP/Spt16_N"/>
</dbReference>